<keyword evidence="14" id="KW-0966">Cell projection</keyword>
<evidence type="ECO:0000256" key="17">
    <source>
        <dbReference type="ARBA" id="ARBA00080162"/>
    </source>
</evidence>
<feature type="domain" description="SEA" evidence="21">
    <location>
        <begin position="1242"/>
        <end position="1355"/>
    </location>
</feature>
<evidence type="ECO:0000256" key="6">
    <source>
        <dbReference type="ARBA" id="ARBA00022674"/>
    </source>
</evidence>
<feature type="compositionally biased region" description="Polar residues" evidence="19">
    <location>
        <begin position="1019"/>
        <end position="1040"/>
    </location>
</feature>
<evidence type="ECO:0000256" key="13">
    <source>
        <dbReference type="ARBA" id="ARBA00023180"/>
    </source>
</evidence>
<proteinExistence type="predicted"/>
<dbReference type="Ensembl" id="ENSBOBT00000017516.1">
    <property type="protein sequence ID" value="ENSBOBP00000017125.1"/>
    <property type="gene ID" value="ENSBOBG00000010691.1"/>
</dbReference>
<dbReference type="SUPFAM" id="SSF82671">
    <property type="entry name" value="SEA domain"/>
    <property type="match status" value="2"/>
</dbReference>
<evidence type="ECO:0000256" key="1">
    <source>
        <dbReference type="ARBA" id="ARBA00004451"/>
    </source>
</evidence>
<dbReference type="InterPro" id="IPR039861">
    <property type="entry name" value="IMPG"/>
</dbReference>
<keyword evidence="4" id="KW-0272">Extracellular matrix</keyword>
<evidence type="ECO:0000256" key="7">
    <source>
        <dbReference type="ARBA" id="ARBA00022692"/>
    </source>
</evidence>
<dbReference type="Pfam" id="PF01390">
    <property type="entry name" value="SEA"/>
    <property type="match status" value="2"/>
</dbReference>
<dbReference type="PROSITE" id="PS50024">
    <property type="entry name" value="SEA"/>
    <property type="match status" value="2"/>
</dbReference>
<evidence type="ECO:0000256" key="18">
    <source>
        <dbReference type="PROSITE-ProRule" id="PRU00076"/>
    </source>
</evidence>
<feature type="region of interest" description="Disordered" evidence="19">
    <location>
        <begin position="592"/>
        <end position="614"/>
    </location>
</feature>
<keyword evidence="6" id="KW-0358">Heparin-binding</keyword>
<feature type="region of interest" description="Disordered" evidence="19">
    <location>
        <begin position="953"/>
        <end position="1069"/>
    </location>
</feature>
<dbReference type="InterPro" id="IPR000742">
    <property type="entry name" value="EGF"/>
</dbReference>
<keyword evidence="8" id="KW-0732">Signal</keyword>
<keyword evidence="11 20" id="KW-0472">Membrane</keyword>
<sequence length="1582" mass="173469">MLVFLTQISMFGFIWKIFLCLLVLGMIKSDLQIVAAEGYSATEGGQAEGGSPTPQLSSWQLANPSLPPELKKLNGIVKAERVNKPLLLRRKRSILFPTGVKICPDESVEQAIANHLKYFRLRVCQETVWEVFKIFWDRLPEREEYRTWMSLCEEGMMSIFEIGTNFSQSEEHRSLIVKKQSYTKEAMGSSCADWSCGSSGTPTPAPDADVTTLRDAAANVPPPHEISIESPAGGTTHEIEEADITINNEIKKEDEKLVRPVTEQMIEFRILIAGEKYSEELSDPAAVKRQLLSEQFISQIKSVFEGLPGYKSIHVLDYSFPEEDSGVEVHYAVTFDGKAISNATWDLINLHSNKVEDNSFTGIEDNPTVVYTISDFRDYIAEILQKNALLENNSLSLDPNSLQLTNVKALLHPTPEDPSWITEHPVVLEHPEFDDSTFLAERPSADESTVSNTLPFDFTKPDSTSDTEQSNDNEIQPRPENPNSDVSLAPEAPLFSEADVTSLPDGLNFEDGNWTPHLVTAPVSGRDSVDYLEQLSASNSLDVFEDTRLSEDLLPSSPSHLVPEEPPATDDYAVPLLSAPTVASSSVIETDVTETVSAEKEEVTPGSPAGSNDADSVLHESVEEFTFPLEVHHMEDETDIYLGDRVIYDDGSGSAFDGSGKEMESSIWPWEEATLEPVLYPGPDSWLEDHNESLLIRTEDIPEGMILDYILNSRNKLDDDPSKDGNEGMANTKEDFLDESEIFVFPETTTQQVSLLQTEEPSSVEPSTQTETLGMYNSSFVKPPLVLEPSVDHSFVDVPTGEAPVSPHNTGLSVDDSLLTSTGTVSMEQPEESSVGQNIISEAVEYQNEDRTMVEELFTVEQSDVTETATIGGLDTSSSESILAADPSTVHPDLSTVHADASASMVNPDASIAHSDSSTVHSDASTVNPDVSMVHSDVSTLNPDASIVHPDASTVHSDTSASTVNPDASTVHSDTSTVHSDTSTLNPDVSMVHSDTSASTVNPDASTVHSDTSTVHSDASTLNPDVSMVHSDTSASTVNPDASMANHDASTEEKQTLDSSLAGQDATGSAVMKPADVWPTDRALENSLDQTAQSATPTATQVSTAVPSVMDQATVLEAFTGQGGTDHDMHVPVSFSTLMNSYVTVSVTTSTVELPSHFPPAGSTASSSVATSTRVGVETRTLDVSVDLDHVSTVHFPPELTEEGRSMTESHVDLTTRVQSTEMASVAWATHDNRSNSLVPSRALVVFFSLRVTNMMFSEDLFNKNSPEYKALEQRFLELLVPYLQSNLTGFQNLEILNFRNGSIVVNSRMKFAKPVPRNVTNAVYVILEDFCNTAYHTMNLAIDKYSLDVESGEQADPCKFQACNEFSECLVNRWSGEAECVCNPGYLSIDGLPCNSICDLQPNFCLNDGKCDISPGQGAICRCRVGENWWYRGEHCEEYVSEPLVVGIAIASVAGFLLVASAVIFFLARTLRDQYTKSDTEYSQGQGDSLSSIENAVKYNPMYESDTTGYSHYYRRYPQLTSYSSTSAETSTDYSSEEIRHIYENSELTKEEIQDRIRIIELYAKDRQFAEFVRQHQMKLL</sequence>
<dbReference type="GO" id="GO:0007601">
    <property type="term" value="P:visual perception"/>
    <property type="evidence" value="ECO:0007669"/>
    <property type="project" value="InterPro"/>
</dbReference>
<evidence type="ECO:0000256" key="8">
    <source>
        <dbReference type="ARBA" id="ARBA00022729"/>
    </source>
</evidence>
<evidence type="ECO:0000256" key="5">
    <source>
        <dbReference type="ARBA" id="ARBA00022536"/>
    </source>
</evidence>
<feature type="transmembrane region" description="Helical" evidence="20">
    <location>
        <begin position="7"/>
        <end position="27"/>
    </location>
</feature>
<evidence type="ECO:0000256" key="9">
    <source>
        <dbReference type="ARBA" id="ARBA00022737"/>
    </source>
</evidence>
<dbReference type="SMART" id="SM00200">
    <property type="entry name" value="SEA"/>
    <property type="match status" value="2"/>
</dbReference>
<feature type="compositionally biased region" description="Polar residues" evidence="19">
    <location>
        <begin position="993"/>
        <end position="1005"/>
    </location>
</feature>
<dbReference type="InterPro" id="IPR000082">
    <property type="entry name" value="SEA_dom"/>
</dbReference>
<evidence type="ECO:0000313" key="23">
    <source>
        <dbReference type="Ensembl" id="ENSBOBP00000017125.1"/>
    </source>
</evidence>
<comment type="caution">
    <text evidence="18">Lacks conserved residue(s) required for the propagation of feature annotation.</text>
</comment>
<dbReference type="GO" id="GO:0005540">
    <property type="term" value="F:hyaluronic acid binding"/>
    <property type="evidence" value="ECO:0007669"/>
    <property type="project" value="TreeGrafter"/>
</dbReference>
<feature type="compositionally biased region" description="Polar residues" evidence="19">
    <location>
        <begin position="461"/>
        <end position="474"/>
    </location>
</feature>
<dbReference type="InterPro" id="IPR036364">
    <property type="entry name" value="SEA_dom_sf"/>
</dbReference>
<evidence type="ECO:0000313" key="24">
    <source>
        <dbReference type="Proteomes" id="UP000694567"/>
    </source>
</evidence>
<accession>A0A8C0FF57</accession>
<feature type="compositionally biased region" description="Polar residues" evidence="19">
    <location>
        <begin position="954"/>
        <end position="968"/>
    </location>
</feature>
<evidence type="ECO:0000259" key="22">
    <source>
        <dbReference type="PROSITE" id="PS50026"/>
    </source>
</evidence>
<keyword evidence="13" id="KW-0325">Glycoprotein</keyword>
<dbReference type="PROSITE" id="PS50026">
    <property type="entry name" value="EGF_3"/>
    <property type="match status" value="1"/>
</dbReference>
<organism evidence="23 24">
    <name type="scientific">Bubo bubo</name>
    <name type="common">Eurasian eagle-owl</name>
    <name type="synonym">Strix bubo</name>
    <dbReference type="NCBI Taxonomy" id="30461"/>
    <lineage>
        <taxon>Eukaryota</taxon>
        <taxon>Metazoa</taxon>
        <taxon>Chordata</taxon>
        <taxon>Craniata</taxon>
        <taxon>Vertebrata</taxon>
        <taxon>Euteleostomi</taxon>
        <taxon>Archelosauria</taxon>
        <taxon>Archosauria</taxon>
        <taxon>Dinosauria</taxon>
        <taxon>Saurischia</taxon>
        <taxon>Theropoda</taxon>
        <taxon>Coelurosauria</taxon>
        <taxon>Aves</taxon>
        <taxon>Neognathae</taxon>
        <taxon>Neoaves</taxon>
        <taxon>Telluraves</taxon>
        <taxon>Strigiformes</taxon>
        <taxon>Strigidae</taxon>
        <taxon>Bubo</taxon>
    </lineage>
</organism>
<keyword evidence="24" id="KW-1185">Reference proteome</keyword>
<dbReference type="PANTHER" id="PTHR12199">
    <property type="entry name" value="INTERPHOTORECEPTOR MATRIX PROTEOGLYCAN"/>
    <property type="match status" value="1"/>
</dbReference>
<evidence type="ECO:0000256" key="20">
    <source>
        <dbReference type="SAM" id="Phobius"/>
    </source>
</evidence>
<evidence type="ECO:0000256" key="15">
    <source>
        <dbReference type="ARBA" id="ARBA00060509"/>
    </source>
</evidence>
<dbReference type="PANTHER" id="PTHR12199:SF4">
    <property type="entry name" value="INTERPHOTORECEPTOR MATRIX PROTEOGLYCAN 2"/>
    <property type="match status" value="1"/>
</dbReference>
<comment type="subcellular location">
    <subcellularLocation>
        <location evidence="15">Photoreceptor inner segment membrane</location>
        <topology evidence="15">Single-pass type I membrane protein</topology>
    </subcellularLocation>
    <subcellularLocation>
        <location evidence="1">Photoreceptor outer segment membrane</location>
        <topology evidence="1">Single-pass type I membrane protein</topology>
    </subcellularLocation>
    <subcellularLocation>
        <location evidence="2">Secreted</location>
        <location evidence="2">Extracellular space</location>
        <location evidence="2">Extracellular matrix</location>
        <location evidence="2">Interphotoreceptor matrix</location>
    </subcellularLocation>
</comment>
<keyword evidence="12" id="KW-1015">Disulfide bond</keyword>
<evidence type="ECO:0000256" key="10">
    <source>
        <dbReference type="ARBA" id="ARBA00022989"/>
    </source>
</evidence>
<evidence type="ECO:0000256" key="11">
    <source>
        <dbReference type="ARBA" id="ARBA00023136"/>
    </source>
</evidence>
<keyword evidence="7 20" id="KW-0812">Transmembrane</keyword>
<keyword evidence="5 18" id="KW-0245">EGF-like domain</keyword>
<evidence type="ECO:0000256" key="3">
    <source>
        <dbReference type="ARBA" id="ARBA00022525"/>
    </source>
</evidence>
<keyword evidence="3" id="KW-0964">Secreted</keyword>
<evidence type="ECO:0000256" key="4">
    <source>
        <dbReference type="ARBA" id="ARBA00022530"/>
    </source>
</evidence>
<reference evidence="23" key="1">
    <citation type="submission" date="2025-08" db="UniProtKB">
        <authorList>
            <consortium name="Ensembl"/>
        </authorList>
    </citation>
    <scope>IDENTIFICATION</scope>
</reference>
<feature type="transmembrane region" description="Helical" evidence="20">
    <location>
        <begin position="1445"/>
        <end position="1469"/>
    </location>
</feature>
<evidence type="ECO:0000256" key="16">
    <source>
        <dbReference type="ARBA" id="ARBA00074164"/>
    </source>
</evidence>
<feature type="domain" description="SEA" evidence="21">
    <location>
        <begin position="262"/>
        <end position="375"/>
    </location>
</feature>
<keyword evidence="9" id="KW-0677">Repeat</keyword>
<feature type="domain" description="EGF-like" evidence="22">
    <location>
        <begin position="1396"/>
        <end position="1438"/>
    </location>
</feature>
<name>A0A8C0FF57_BUBBB</name>
<keyword evidence="10 20" id="KW-1133">Transmembrane helix</keyword>
<evidence type="ECO:0000256" key="2">
    <source>
        <dbReference type="ARBA" id="ARBA00004593"/>
    </source>
</evidence>
<evidence type="ECO:0000256" key="12">
    <source>
        <dbReference type="ARBA" id="ARBA00023157"/>
    </source>
</evidence>
<evidence type="ECO:0000259" key="21">
    <source>
        <dbReference type="PROSITE" id="PS50024"/>
    </source>
</evidence>
<dbReference type="CDD" id="cd00053">
    <property type="entry name" value="EGF"/>
    <property type="match status" value="1"/>
</dbReference>
<feature type="region of interest" description="Disordered" evidence="19">
    <location>
        <begin position="443"/>
        <end position="489"/>
    </location>
</feature>
<dbReference type="GO" id="GO:0033165">
    <property type="term" value="C:interphotoreceptor matrix"/>
    <property type="evidence" value="ECO:0007669"/>
    <property type="project" value="UniProtKB-SubCell"/>
</dbReference>
<feature type="compositionally biased region" description="Low complexity" evidence="19">
    <location>
        <begin position="969"/>
        <end position="984"/>
    </location>
</feature>
<dbReference type="FunFam" id="3.30.70.960:FF:000002">
    <property type="entry name" value="Interphotoreceptor matrix proteoglycan 2"/>
    <property type="match status" value="1"/>
</dbReference>
<dbReference type="Proteomes" id="UP000694567">
    <property type="component" value="Unplaced"/>
</dbReference>
<protein>
    <recommendedName>
        <fullName evidence="16">Interphotoreceptor matrix proteoglycan 2</fullName>
    </recommendedName>
    <alternativeName>
        <fullName evidence="17">Sialoprotein associated with cones and rods proteoglycan</fullName>
    </alternativeName>
</protein>
<reference evidence="23" key="2">
    <citation type="submission" date="2025-09" db="UniProtKB">
        <authorList>
            <consortium name="Ensembl"/>
        </authorList>
    </citation>
    <scope>IDENTIFICATION</scope>
</reference>
<dbReference type="Gene3D" id="3.30.70.960">
    <property type="entry name" value="SEA domain"/>
    <property type="match status" value="1"/>
</dbReference>
<evidence type="ECO:0000256" key="19">
    <source>
        <dbReference type="SAM" id="MobiDB-lite"/>
    </source>
</evidence>
<evidence type="ECO:0000256" key="14">
    <source>
        <dbReference type="ARBA" id="ARBA00023273"/>
    </source>
</evidence>
<feature type="compositionally biased region" description="Low complexity" evidence="19">
    <location>
        <begin position="1006"/>
        <end position="1018"/>
    </location>
</feature>
<dbReference type="GO" id="GO:0008201">
    <property type="term" value="F:heparin binding"/>
    <property type="evidence" value="ECO:0007669"/>
    <property type="project" value="UniProtKB-KW"/>
</dbReference>